<feature type="transmembrane region" description="Helical" evidence="1">
    <location>
        <begin position="51"/>
        <end position="70"/>
    </location>
</feature>
<dbReference type="SMART" id="SM00327">
    <property type="entry name" value="VWA"/>
    <property type="match status" value="1"/>
</dbReference>
<evidence type="ECO:0000256" key="1">
    <source>
        <dbReference type="SAM" id="Phobius"/>
    </source>
</evidence>
<dbReference type="EMBL" id="NPEX01000119">
    <property type="protein sequence ID" value="RAI42888.1"/>
    <property type="molecule type" value="Genomic_DNA"/>
</dbReference>
<keyword evidence="1" id="KW-0812">Transmembrane</keyword>
<dbReference type="Pfam" id="PF13400">
    <property type="entry name" value="Tad"/>
    <property type="match status" value="1"/>
</dbReference>
<keyword evidence="1" id="KW-0472">Membrane</keyword>
<reference evidence="3 4" key="1">
    <citation type="submission" date="2017-07" db="EMBL/GenBank/DDBJ databases">
        <title>Draft Genome Sequences of Select Purple Nonsulfur Bacteria.</title>
        <authorList>
            <person name="Lasarre B."/>
            <person name="Mckinlay J.B."/>
        </authorList>
    </citation>
    <scope>NUCLEOTIDE SEQUENCE [LARGE SCALE GENOMIC DNA]</scope>
    <source>
        <strain evidence="3 4">DSM 5909</strain>
    </source>
</reference>
<proteinExistence type="predicted"/>
<dbReference type="InterPro" id="IPR002035">
    <property type="entry name" value="VWF_A"/>
</dbReference>
<dbReference type="CDD" id="cd00198">
    <property type="entry name" value="vWFA"/>
    <property type="match status" value="1"/>
</dbReference>
<comment type="caution">
    <text evidence="3">The sequence shown here is derived from an EMBL/GenBank/DDBJ whole genome shotgun (WGS) entry which is preliminary data.</text>
</comment>
<dbReference type="AlphaFoldDB" id="A0A327L5I2"/>
<evidence type="ECO:0000313" key="4">
    <source>
        <dbReference type="Proteomes" id="UP000249130"/>
    </source>
</evidence>
<evidence type="ECO:0000259" key="2">
    <source>
        <dbReference type="PROSITE" id="PS50234"/>
    </source>
</evidence>
<keyword evidence="1" id="KW-1133">Transmembrane helix</keyword>
<organism evidence="3 4">
    <name type="scientific">Rhodoplanes roseus</name>
    <dbReference type="NCBI Taxonomy" id="29409"/>
    <lineage>
        <taxon>Bacteria</taxon>
        <taxon>Pseudomonadati</taxon>
        <taxon>Pseudomonadota</taxon>
        <taxon>Alphaproteobacteria</taxon>
        <taxon>Hyphomicrobiales</taxon>
        <taxon>Nitrobacteraceae</taxon>
        <taxon>Rhodoplanes</taxon>
    </lineage>
</organism>
<dbReference type="InterPro" id="IPR036465">
    <property type="entry name" value="vWFA_dom_sf"/>
</dbReference>
<accession>A0A327L5I2</accession>
<name>A0A327L5I2_9BRAD</name>
<dbReference type="SUPFAM" id="SSF53300">
    <property type="entry name" value="vWA-like"/>
    <property type="match status" value="1"/>
</dbReference>
<dbReference type="InterPro" id="IPR028087">
    <property type="entry name" value="Tad_N"/>
</dbReference>
<dbReference type="PROSITE" id="PS50234">
    <property type="entry name" value="VWFA"/>
    <property type="match status" value="1"/>
</dbReference>
<sequence>MLNRTLSETGESSAAVEPNVNGCPAVWRGALPTWRCAMPFKRFIRDRRASVVPLFALSIVPLTGLVGAAVDYSRAASARSAMQAALDSTVLALSKDSDALASGAVTGKAETIFNAVFSRTDVDGVALTTSYTNSKGSQLVVSGTGTVKTTFMTLMGFSALPVTASATAVWGNTRLRVALVLDNTGSMASSGKIDALKTASKNLVTQLKNAAKVSEDVYVAIIPYSKDVNVKSGSTIPDWVDFTIWDTLNGTCTKTSYTKQSTCTANGGKWTPKAHSTWNGCVMDRDQNWDIATTAPDSSVKFPAEQYGYCAVSMMALSNDWTALSAKIDTMTPTGSTNNTIGLVWGWQALSTTAPLNAPAKDPNYEYQDVIVLLTDGLNTQNRWSGDGSNHSTAVDARTEKACAAVKAANITLYTVLVMDGNASLLQTCATDSSRYFYLTSANQLVTTFDAIGTQLSKLRLAK</sequence>
<protein>
    <recommendedName>
        <fullName evidence="2">VWFA domain-containing protein</fullName>
    </recommendedName>
</protein>
<dbReference type="Gene3D" id="3.40.50.410">
    <property type="entry name" value="von Willebrand factor, type A domain"/>
    <property type="match status" value="2"/>
</dbReference>
<feature type="domain" description="VWFA" evidence="2">
    <location>
        <begin position="176"/>
        <end position="452"/>
    </location>
</feature>
<dbReference type="Proteomes" id="UP000249130">
    <property type="component" value="Unassembled WGS sequence"/>
</dbReference>
<keyword evidence="4" id="KW-1185">Reference proteome</keyword>
<evidence type="ECO:0000313" key="3">
    <source>
        <dbReference type="EMBL" id="RAI42888.1"/>
    </source>
</evidence>
<gene>
    <name evidence="3" type="ORF">CH341_17135</name>
</gene>
<dbReference type="OrthoDB" id="7522752at2"/>